<dbReference type="PANTHER" id="PTHR45138:SF9">
    <property type="entry name" value="DIGUANYLATE CYCLASE DGCM-RELATED"/>
    <property type="match status" value="1"/>
</dbReference>
<dbReference type="InterPro" id="IPR029787">
    <property type="entry name" value="Nucleotide_cyclase"/>
</dbReference>
<dbReference type="InterPro" id="IPR050469">
    <property type="entry name" value="Diguanylate_Cyclase"/>
</dbReference>
<protein>
    <recommendedName>
        <fullName evidence="3">diguanylate cyclase</fullName>
        <ecNumber evidence="3">2.7.7.65</ecNumber>
    </recommendedName>
</protein>
<gene>
    <name evidence="7" type="ORF">HU722_31735</name>
</gene>
<feature type="transmembrane region" description="Helical" evidence="5">
    <location>
        <begin position="12"/>
        <end position="31"/>
    </location>
</feature>
<comment type="subcellular location">
    <subcellularLocation>
        <location evidence="2">Cell inner membrane</location>
    </subcellularLocation>
</comment>
<evidence type="ECO:0000256" key="5">
    <source>
        <dbReference type="SAM" id="Phobius"/>
    </source>
</evidence>
<dbReference type="AlphaFoldDB" id="A0A8H9YXU4"/>
<dbReference type="EMBL" id="JABWQF010000024">
    <property type="protein sequence ID" value="MBC3296110.1"/>
    <property type="molecule type" value="Genomic_DNA"/>
</dbReference>
<evidence type="ECO:0000256" key="2">
    <source>
        <dbReference type="ARBA" id="ARBA00004533"/>
    </source>
</evidence>
<dbReference type="SMART" id="SM00267">
    <property type="entry name" value="GGDEF"/>
    <property type="match status" value="1"/>
</dbReference>
<feature type="transmembrane region" description="Helical" evidence="5">
    <location>
        <begin position="221"/>
        <end position="246"/>
    </location>
</feature>
<feature type="transmembrane region" description="Helical" evidence="5">
    <location>
        <begin position="43"/>
        <end position="65"/>
    </location>
</feature>
<evidence type="ECO:0000259" key="6">
    <source>
        <dbReference type="PROSITE" id="PS50887"/>
    </source>
</evidence>
<feature type="transmembrane region" description="Helical" evidence="5">
    <location>
        <begin position="77"/>
        <end position="101"/>
    </location>
</feature>
<keyword evidence="5" id="KW-0812">Transmembrane</keyword>
<keyword evidence="5" id="KW-0472">Membrane</keyword>
<feature type="transmembrane region" description="Helical" evidence="5">
    <location>
        <begin position="196"/>
        <end position="214"/>
    </location>
</feature>
<dbReference type="GO" id="GO:0043709">
    <property type="term" value="P:cell adhesion involved in single-species biofilm formation"/>
    <property type="evidence" value="ECO:0007669"/>
    <property type="project" value="TreeGrafter"/>
</dbReference>
<feature type="transmembrane region" description="Helical" evidence="5">
    <location>
        <begin position="150"/>
        <end position="169"/>
    </location>
</feature>
<dbReference type="GO" id="GO:0052621">
    <property type="term" value="F:diguanylate cyclase activity"/>
    <property type="evidence" value="ECO:0007669"/>
    <property type="project" value="UniProtKB-EC"/>
</dbReference>
<sequence>MITISRRLGNRYVAFTFFCLFFFVALHVLSVKLLNLAPAFSPLLFPLLTSFLAVFHLFIACFMVMKYWCDKKRIYHLAIAFAFTGSTVLLLGTLKCFPVWLMQPGISHVNYSGAMIFFMIRNVMMAVLFTLAAVLFIFRHYPLTRLMRHVIFAGLLVFTLTMVSVAWFYSGHSELFPLDLINNKTRQFTTLWKQTIHVTLIILWLIALTTMLIITRLRNLFWASGTFLCTCYVIILITLLPVQFIGGSVWYSARLFETTASLLIILTLLHDVFSLYRHSHLKYQQSYQNSIRDALTRLYNRSYFYESLNQALGKITTTYPVSVIVCDLDYFKRINDNYGHLQGDKVLQFVANLLMDSVRPQDITARIGGEEFVLLLSNTHSEAAFLVAERIRVSLSSFDRITTEGMLPESVTISMGIYTATTVPVTAEECVERADKAMYEAKETGRNRVVVYQENKALRGKAFDDVSRGFATR</sequence>
<feature type="transmembrane region" description="Helical" evidence="5">
    <location>
        <begin position="113"/>
        <end position="138"/>
    </location>
</feature>
<dbReference type="Pfam" id="PF00990">
    <property type="entry name" value="GGDEF"/>
    <property type="match status" value="1"/>
</dbReference>
<comment type="caution">
    <text evidence="7">The sequence shown here is derived from an EMBL/GenBank/DDBJ whole genome shotgun (WGS) entry which is preliminary data.</text>
</comment>
<dbReference type="InterPro" id="IPR043128">
    <property type="entry name" value="Rev_trsase/Diguanyl_cyclase"/>
</dbReference>
<evidence type="ECO:0000256" key="1">
    <source>
        <dbReference type="ARBA" id="ARBA00001946"/>
    </source>
</evidence>
<dbReference type="Gene3D" id="3.30.70.270">
    <property type="match status" value="1"/>
</dbReference>
<feature type="transmembrane region" description="Helical" evidence="5">
    <location>
        <begin position="258"/>
        <end position="276"/>
    </location>
</feature>
<name>A0A8H9YXU4_9PSED</name>
<dbReference type="PANTHER" id="PTHR45138">
    <property type="entry name" value="REGULATORY COMPONENTS OF SENSORY TRANSDUCTION SYSTEM"/>
    <property type="match status" value="1"/>
</dbReference>
<proteinExistence type="predicted"/>
<dbReference type="FunFam" id="3.30.70.270:FF:000001">
    <property type="entry name" value="Diguanylate cyclase domain protein"/>
    <property type="match status" value="1"/>
</dbReference>
<dbReference type="GO" id="GO:1902201">
    <property type="term" value="P:negative regulation of bacterial-type flagellum-dependent cell motility"/>
    <property type="evidence" value="ECO:0007669"/>
    <property type="project" value="TreeGrafter"/>
</dbReference>
<comment type="cofactor">
    <cofactor evidence="1">
        <name>Mg(2+)</name>
        <dbReference type="ChEBI" id="CHEBI:18420"/>
    </cofactor>
</comment>
<dbReference type="SUPFAM" id="SSF55073">
    <property type="entry name" value="Nucleotide cyclase"/>
    <property type="match status" value="1"/>
</dbReference>
<dbReference type="InterPro" id="IPR000160">
    <property type="entry name" value="GGDEF_dom"/>
</dbReference>
<dbReference type="NCBIfam" id="TIGR00254">
    <property type="entry name" value="GGDEF"/>
    <property type="match status" value="1"/>
</dbReference>
<keyword evidence="5" id="KW-1133">Transmembrane helix</keyword>
<dbReference type="CDD" id="cd01949">
    <property type="entry name" value="GGDEF"/>
    <property type="match status" value="1"/>
</dbReference>
<dbReference type="EC" id="2.7.7.65" evidence="3"/>
<dbReference type="PROSITE" id="PS50887">
    <property type="entry name" value="GGDEF"/>
    <property type="match status" value="1"/>
</dbReference>
<reference evidence="7" key="1">
    <citation type="journal article" date="2020" name="Microorganisms">
        <title>Reliable Identification of Environmental Pseudomonas Isolates Using the rpoD Gene.</title>
        <authorList>
            <consortium name="The Broad Institute Genome Sequencing Platform"/>
            <person name="Girard L."/>
            <person name="Lood C."/>
            <person name="Rokni-Zadeh H."/>
            <person name="van Noort V."/>
            <person name="Lavigne R."/>
            <person name="De Mot R."/>
        </authorList>
    </citation>
    <scope>NUCLEOTIDE SEQUENCE [LARGE SCALE GENOMIC DNA]</scope>
    <source>
        <strain evidence="7">SWRI145</strain>
    </source>
</reference>
<dbReference type="InterPro" id="IPR033424">
    <property type="entry name" value="MASE4"/>
</dbReference>
<accession>A0A8H9YXU4</accession>
<comment type="catalytic activity">
    <reaction evidence="4">
        <text>2 GTP = 3',3'-c-di-GMP + 2 diphosphate</text>
        <dbReference type="Rhea" id="RHEA:24898"/>
        <dbReference type="ChEBI" id="CHEBI:33019"/>
        <dbReference type="ChEBI" id="CHEBI:37565"/>
        <dbReference type="ChEBI" id="CHEBI:58805"/>
        <dbReference type="EC" id="2.7.7.65"/>
    </reaction>
</comment>
<evidence type="ECO:0000256" key="4">
    <source>
        <dbReference type="ARBA" id="ARBA00034247"/>
    </source>
</evidence>
<evidence type="ECO:0000313" key="7">
    <source>
        <dbReference type="EMBL" id="MBC3296110.1"/>
    </source>
</evidence>
<organism evidence="7">
    <name type="scientific">Pseudomonas tritici</name>
    <dbReference type="NCBI Taxonomy" id="2745518"/>
    <lineage>
        <taxon>Bacteria</taxon>
        <taxon>Pseudomonadati</taxon>
        <taxon>Pseudomonadota</taxon>
        <taxon>Gammaproteobacteria</taxon>
        <taxon>Pseudomonadales</taxon>
        <taxon>Pseudomonadaceae</taxon>
        <taxon>Pseudomonas</taxon>
    </lineage>
</organism>
<dbReference type="Pfam" id="PF17158">
    <property type="entry name" value="MASE4"/>
    <property type="match status" value="1"/>
</dbReference>
<feature type="domain" description="GGDEF" evidence="6">
    <location>
        <begin position="319"/>
        <end position="454"/>
    </location>
</feature>
<evidence type="ECO:0000256" key="3">
    <source>
        <dbReference type="ARBA" id="ARBA00012528"/>
    </source>
</evidence>
<dbReference type="GO" id="GO:0005886">
    <property type="term" value="C:plasma membrane"/>
    <property type="evidence" value="ECO:0007669"/>
    <property type="project" value="UniProtKB-SubCell"/>
</dbReference>